<proteinExistence type="predicted"/>
<dbReference type="Pfam" id="PF08241">
    <property type="entry name" value="Methyltransf_11"/>
    <property type="match status" value="1"/>
</dbReference>
<organism evidence="2 3">
    <name type="scientific">Halioglobus japonicus</name>
    <dbReference type="NCBI Taxonomy" id="930805"/>
    <lineage>
        <taxon>Bacteria</taxon>
        <taxon>Pseudomonadati</taxon>
        <taxon>Pseudomonadota</taxon>
        <taxon>Gammaproteobacteria</taxon>
        <taxon>Cellvibrionales</taxon>
        <taxon>Halieaceae</taxon>
        <taxon>Halioglobus</taxon>
    </lineage>
</organism>
<dbReference type="CDD" id="cd02440">
    <property type="entry name" value="AdoMet_MTases"/>
    <property type="match status" value="1"/>
</dbReference>
<dbReference type="GO" id="GO:0008757">
    <property type="term" value="F:S-adenosylmethionine-dependent methyltransferase activity"/>
    <property type="evidence" value="ECO:0007669"/>
    <property type="project" value="InterPro"/>
</dbReference>
<dbReference type="SUPFAM" id="SSF53335">
    <property type="entry name" value="S-adenosyl-L-methionine-dependent methyltransferases"/>
    <property type="match status" value="1"/>
</dbReference>
<name>A0AAP8MCC0_9GAMM</name>
<dbReference type="InterPro" id="IPR029063">
    <property type="entry name" value="SAM-dependent_MTases_sf"/>
</dbReference>
<feature type="domain" description="Methyltransferase type 11" evidence="1">
    <location>
        <begin position="84"/>
        <end position="185"/>
    </location>
</feature>
<accession>A0AAP8MCC0</accession>
<dbReference type="EMBL" id="PKUR01000004">
    <property type="protein sequence ID" value="PLW85145.1"/>
    <property type="molecule type" value="Genomic_DNA"/>
</dbReference>
<dbReference type="AlphaFoldDB" id="A0AAP8MCC0"/>
<dbReference type="GO" id="GO:0032259">
    <property type="term" value="P:methylation"/>
    <property type="evidence" value="ECO:0007669"/>
    <property type="project" value="UniProtKB-KW"/>
</dbReference>
<keyword evidence="2" id="KW-0489">Methyltransferase</keyword>
<reference evidence="2 3" key="1">
    <citation type="submission" date="2018-01" db="EMBL/GenBank/DDBJ databases">
        <title>The draft genome sequence of Halioglobus japonicus S1-36.</title>
        <authorList>
            <person name="Du Z.-J."/>
            <person name="Shi M.-J."/>
        </authorList>
    </citation>
    <scope>NUCLEOTIDE SEQUENCE [LARGE SCALE GENOMIC DNA]</scope>
    <source>
        <strain evidence="2 3">S1-36</strain>
    </source>
</reference>
<gene>
    <name evidence="2" type="ORF">C0029_16600</name>
</gene>
<evidence type="ECO:0000313" key="2">
    <source>
        <dbReference type="EMBL" id="PLW85145.1"/>
    </source>
</evidence>
<dbReference type="Proteomes" id="UP000235162">
    <property type="component" value="Unassembled WGS sequence"/>
</dbReference>
<evidence type="ECO:0000313" key="3">
    <source>
        <dbReference type="Proteomes" id="UP000235162"/>
    </source>
</evidence>
<dbReference type="InterPro" id="IPR050508">
    <property type="entry name" value="Methyltransf_Superfamily"/>
</dbReference>
<dbReference type="InterPro" id="IPR013216">
    <property type="entry name" value="Methyltransf_11"/>
</dbReference>
<keyword evidence="2" id="KW-0808">Transferase</keyword>
<comment type="caution">
    <text evidence="2">The sequence shown here is derived from an EMBL/GenBank/DDBJ whole genome shotgun (WGS) entry which is preliminary data.</text>
</comment>
<keyword evidence="3" id="KW-1185">Reference proteome</keyword>
<dbReference type="Gene3D" id="3.40.50.150">
    <property type="entry name" value="Vaccinia Virus protein VP39"/>
    <property type="match status" value="1"/>
</dbReference>
<protein>
    <submittedName>
        <fullName evidence="2">Class I SAM-dependent methyltransferase</fullName>
    </submittedName>
</protein>
<evidence type="ECO:0000259" key="1">
    <source>
        <dbReference type="Pfam" id="PF08241"/>
    </source>
</evidence>
<dbReference type="PANTHER" id="PTHR42912">
    <property type="entry name" value="METHYLTRANSFERASE"/>
    <property type="match status" value="1"/>
</dbReference>
<sequence>MPVCFSCWVWPWDYLRFEGEYYRHFASGGAQVPASKNSSAEHWSQWWSEGHITSFGPALINNYEGATRAHWLQIFAELSEADILDIATGNGALATLAVECAETHGKHFQVTATDIAAIGEHTSSTDSNIPRWRGQISFRAEVPCEQQPFPDASFDLIVSQYGFEYSDIDATLAEVHRLLRPGGRFQAIAHHASSGVIKRQVLSARVYQAALQQLKLFTLLQRHFDSWGKARNPQAVEKLTTKPKFQKSHNALENALRQFVGAFPNDETAARLFCAIDDLRGDASRMSPAARTAALKKQEAGFLGAQARLQDLFGAALDSDRIEHIRSRARDIGYSDATAEPFLDEDGALAGWSLRLLN</sequence>